<dbReference type="SMART" id="SM00354">
    <property type="entry name" value="HTH_LACI"/>
    <property type="match status" value="1"/>
</dbReference>
<dbReference type="GO" id="GO:0000976">
    <property type="term" value="F:transcription cis-regulatory region binding"/>
    <property type="evidence" value="ECO:0007669"/>
    <property type="project" value="TreeGrafter"/>
</dbReference>
<evidence type="ECO:0000256" key="1">
    <source>
        <dbReference type="ARBA" id="ARBA00023015"/>
    </source>
</evidence>
<dbReference type="SUPFAM" id="SSF53822">
    <property type="entry name" value="Periplasmic binding protein-like I"/>
    <property type="match status" value="1"/>
</dbReference>
<gene>
    <name evidence="5" type="ORF">GCM10010954_38970</name>
</gene>
<accession>A0A917BDF0</accession>
<proteinExistence type="predicted"/>
<reference evidence="5" key="1">
    <citation type="journal article" date="2014" name="Int. J. Syst. Evol. Microbiol.">
        <title>Complete genome sequence of Corynebacterium casei LMG S-19264T (=DSM 44701T), isolated from a smear-ripened cheese.</title>
        <authorList>
            <consortium name="US DOE Joint Genome Institute (JGI-PGF)"/>
            <person name="Walter F."/>
            <person name="Albersmeier A."/>
            <person name="Kalinowski J."/>
            <person name="Ruckert C."/>
        </authorList>
    </citation>
    <scope>NUCLEOTIDE SEQUENCE</scope>
    <source>
        <strain evidence="5">CGMCC 1.12153</strain>
    </source>
</reference>
<keyword evidence="6" id="KW-1185">Reference proteome</keyword>
<protein>
    <submittedName>
        <fullName evidence="5">LacI family transcriptional regulator</fullName>
    </submittedName>
</protein>
<evidence type="ECO:0000256" key="2">
    <source>
        <dbReference type="ARBA" id="ARBA00023125"/>
    </source>
</evidence>
<dbReference type="CDD" id="cd06267">
    <property type="entry name" value="PBP1_LacI_sugar_binding-like"/>
    <property type="match status" value="1"/>
</dbReference>
<keyword evidence="1" id="KW-0805">Transcription regulation</keyword>
<dbReference type="InterPro" id="IPR028082">
    <property type="entry name" value="Peripla_BP_I"/>
</dbReference>
<reference evidence="5" key="2">
    <citation type="submission" date="2020-09" db="EMBL/GenBank/DDBJ databases">
        <authorList>
            <person name="Sun Q."/>
            <person name="Zhou Y."/>
        </authorList>
    </citation>
    <scope>NUCLEOTIDE SEQUENCE</scope>
    <source>
        <strain evidence="5">CGMCC 1.12153</strain>
    </source>
</reference>
<evidence type="ECO:0000313" key="6">
    <source>
        <dbReference type="Proteomes" id="UP000660110"/>
    </source>
</evidence>
<dbReference type="AlphaFoldDB" id="A0A917BDF0"/>
<keyword evidence="3" id="KW-0804">Transcription</keyword>
<evidence type="ECO:0000313" key="5">
    <source>
        <dbReference type="EMBL" id="GGF36185.1"/>
    </source>
</evidence>
<dbReference type="InterPro" id="IPR046335">
    <property type="entry name" value="LacI/GalR-like_sensor"/>
</dbReference>
<dbReference type="PROSITE" id="PS50932">
    <property type="entry name" value="HTH_LACI_2"/>
    <property type="match status" value="1"/>
</dbReference>
<dbReference type="EMBL" id="BMEL01000008">
    <property type="protein sequence ID" value="GGF36185.1"/>
    <property type="molecule type" value="Genomic_DNA"/>
</dbReference>
<evidence type="ECO:0000256" key="3">
    <source>
        <dbReference type="ARBA" id="ARBA00023163"/>
    </source>
</evidence>
<evidence type="ECO:0000259" key="4">
    <source>
        <dbReference type="PROSITE" id="PS50932"/>
    </source>
</evidence>
<dbReference type="InterPro" id="IPR000843">
    <property type="entry name" value="HTH_LacI"/>
</dbReference>
<name>A0A917BDF0_HALAA</name>
<sequence>MTTIYDIAKKTGFSITTVSRALNNYTDVSKTTKKIILDAVTEMGYYPNSSARSLTTKKSWTLGVIFVEDLGIGMKHPFFSAVIESFKQNAEAQGYDIIFLSRNVGGEEKSYLDHASHRGVDGIIIMCSDHKDKEVQQLIESPFPTVVVDLHSDQSSVVYSDNFRGSMLAVDHLVELGHRNIAHIKGHDTTYAGLERLRGFRAAMEKHSLSIPSSYIVDGGFFSVDGGYLAMKELLQLNEHRPTAVFVAGDNMALGALKACKESGITVPDDLSIVGFDDIEVGQHITPTLTTIHQDTDLIGKKASEVLIQQINTRSNEYAAVTIPVKLIVRESTKAIS</sequence>
<dbReference type="Proteomes" id="UP000660110">
    <property type="component" value="Unassembled WGS sequence"/>
</dbReference>
<dbReference type="Gene3D" id="3.40.50.2300">
    <property type="match status" value="2"/>
</dbReference>
<dbReference type="InterPro" id="IPR010982">
    <property type="entry name" value="Lambda_DNA-bd_dom_sf"/>
</dbReference>
<dbReference type="Pfam" id="PF13377">
    <property type="entry name" value="Peripla_BP_3"/>
    <property type="match status" value="1"/>
</dbReference>
<feature type="domain" description="HTH lacI-type" evidence="4">
    <location>
        <begin position="2"/>
        <end position="56"/>
    </location>
</feature>
<comment type="caution">
    <text evidence="5">The sequence shown here is derived from an EMBL/GenBank/DDBJ whole genome shotgun (WGS) entry which is preliminary data.</text>
</comment>
<dbReference type="RefSeq" id="WP_188379216.1">
    <property type="nucleotide sequence ID" value="NZ_BMEL01000008.1"/>
</dbReference>
<dbReference type="PANTHER" id="PTHR30146">
    <property type="entry name" value="LACI-RELATED TRANSCRIPTIONAL REPRESSOR"/>
    <property type="match status" value="1"/>
</dbReference>
<keyword evidence="2" id="KW-0238">DNA-binding</keyword>
<dbReference type="SUPFAM" id="SSF47413">
    <property type="entry name" value="lambda repressor-like DNA-binding domains"/>
    <property type="match status" value="1"/>
</dbReference>
<dbReference type="Gene3D" id="1.10.260.40">
    <property type="entry name" value="lambda repressor-like DNA-binding domains"/>
    <property type="match status" value="1"/>
</dbReference>
<organism evidence="5 6">
    <name type="scientific">Halobacillus andaensis</name>
    <dbReference type="NCBI Taxonomy" id="1176239"/>
    <lineage>
        <taxon>Bacteria</taxon>
        <taxon>Bacillati</taxon>
        <taxon>Bacillota</taxon>
        <taxon>Bacilli</taxon>
        <taxon>Bacillales</taxon>
        <taxon>Bacillaceae</taxon>
        <taxon>Halobacillus</taxon>
    </lineage>
</organism>
<dbReference type="GO" id="GO:0003700">
    <property type="term" value="F:DNA-binding transcription factor activity"/>
    <property type="evidence" value="ECO:0007669"/>
    <property type="project" value="TreeGrafter"/>
</dbReference>
<dbReference type="CDD" id="cd01392">
    <property type="entry name" value="HTH_LacI"/>
    <property type="match status" value="1"/>
</dbReference>
<dbReference type="PANTHER" id="PTHR30146:SF109">
    <property type="entry name" value="HTH-TYPE TRANSCRIPTIONAL REGULATOR GALS"/>
    <property type="match status" value="1"/>
</dbReference>
<dbReference type="Pfam" id="PF00356">
    <property type="entry name" value="LacI"/>
    <property type="match status" value="1"/>
</dbReference>